<sequence length="160" mass="17655">MQWQHQGGSLNQILESTGVSGICPQCSNPVSLTRRGVQGLSQPLQIADCPHPLPQAHPMPIGPHHRSTLALPHPGPHLAQPLLLLTGRHCTLLPPWPVQSQLPQREGKQISLVLHLCGLQPLQHPIPHPRIQLGQQGHHPLCRRVSSPQSLVPRSWHRLL</sequence>
<name>A0A0A9CP45_ARUDO</name>
<protein>
    <submittedName>
        <fullName evidence="1">Uncharacterized protein</fullName>
    </submittedName>
</protein>
<evidence type="ECO:0000313" key="1">
    <source>
        <dbReference type="EMBL" id="JAD77376.1"/>
    </source>
</evidence>
<reference evidence="1" key="2">
    <citation type="journal article" date="2015" name="Data Brief">
        <title>Shoot transcriptome of the giant reed, Arundo donax.</title>
        <authorList>
            <person name="Barrero R.A."/>
            <person name="Guerrero F.D."/>
            <person name="Moolhuijzen P."/>
            <person name="Goolsby J.A."/>
            <person name="Tidwell J."/>
            <person name="Bellgard S.E."/>
            <person name="Bellgard M.I."/>
        </authorList>
    </citation>
    <scope>NUCLEOTIDE SEQUENCE</scope>
    <source>
        <tissue evidence="1">Shoot tissue taken approximately 20 cm above the soil surface</tissue>
    </source>
</reference>
<organism evidence="1">
    <name type="scientific">Arundo donax</name>
    <name type="common">Giant reed</name>
    <name type="synonym">Donax arundinaceus</name>
    <dbReference type="NCBI Taxonomy" id="35708"/>
    <lineage>
        <taxon>Eukaryota</taxon>
        <taxon>Viridiplantae</taxon>
        <taxon>Streptophyta</taxon>
        <taxon>Embryophyta</taxon>
        <taxon>Tracheophyta</taxon>
        <taxon>Spermatophyta</taxon>
        <taxon>Magnoliopsida</taxon>
        <taxon>Liliopsida</taxon>
        <taxon>Poales</taxon>
        <taxon>Poaceae</taxon>
        <taxon>PACMAD clade</taxon>
        <taxon>Arundinoideae</taxon>
        <taxon>Arundineae</taxon>
        <taxon>Arundo</taxon>
    </lineage>
</organism>
<accession>A0A0A9CP45</accession>
<dbReference type="AlphaFoldDB" id="A0A0A9CP45"/>
<proteinExistence type="predicted"/>
<reference evidence="1" key="1">
    <citation type="submission" date="2014-09" db="EMBL/GenBank/DDBJ databases">
        <authorList>
            <person name="Magalhaes I.L.F."/>
            <person name="Oliveira U."/>
            <person name="Santos F.R."/>
            <person name="Vidigal T.H.D.A."/>
            <person name="Brescovit A.D."/>
            <person name="Santos A.J."/>
        </authorList>
    </citation>
    <scope>NUCLEOTIDE SEQUENCE</scope>
    <source>
        <tissue evidence="1">Shoot tissue taken approximately 20 cm above the soil surface</tissue>
    </source>
</reference>
<dbReference type="EMBL" id="GBRH01220519">
    <property type="protein sequence ID" value="JAD77376.1"/>
    <property type="molecule type" value="Transcribed_RNA"/>
</dbReference>